<reference evidence="2" key="1">
    <citation type="submission" date="2016-11" db="UniProtKB">
        <authorList>
            <consortium name="WormBaseParasite"/>
        </authorList>
    </citation>
    <scope>IDENTIFICATION</scope>
</reference>
<accession>A0A1I8A123</accession>
<dbReference type="WBParaSite" id="L893_g31798.t1">
    <property type="protein sequence ID" value="L893_g31798.t1"/>
    <property type="gene ID" value="L893_g31798"/>
</dbReference>
<evidence type="ECO:0000313" key="1">
    <source>
        <dbReference type="Proteomes" id="UP000095287"/>
    </source>
</evidence>
<sequence>MPNFVNGNGKDDGTRYPAHSIFAPWQESTLKRTSTNSASYHCAYECDCLVKWIVLLCDDDNGFFGQINIT</sequence>
<dbReference type="Proteomes" id="UP000095287">
    <property type="component" value="Unplaced"/>
</dbReference>
<name>A0A1I8A123_9BILA</name>
<organism evidence="1 2">
    <name type="scientific">Steinernema glaseri</name>
    <dbReference type="NCBI Taxonomy" id="37863"/>
    <lineage>
        <taxon>Eukaryota</taxon>
        <taxon>Metazoa</taxon>
        <taxon>Ecdysozoa</taxon>
        <taxon>Nematoda</taxon>
        <taxon>Chromadorea</taxon>
        <taxon>Rhabditida</taxon>
        <taxon>Tylenchina</taxon>
        <taxon>Panagrolaimomorpha</taxon>
        <taxon>Strongyloidoidea</taxon>
        <taxon>Steinernematidae</taxon>
        <taxon>Steinernema</taxon>
    </lineage>
</organism>
<proteinExistence type="predicted"/>
<protein>
    <submittedName>
        <fullName evidence="2">Transposase</fullName>
    </submittedName>
</protein>
<evidence type="ECO:0000313" key="2">
    <source>
        <dbReference type="WBParaSite" id="L893_g31798.t1"/>
    </source>
</evidence>
<dbReference type="AlphaFoldDB" id="A0A1I8A123"/>
<keyword evidence="1" id="KW-1185">Reference proteome</keyword>